<accession>A0A5N0UKT7</accession>
<name>A0A5N0UKT7_9PSEU</name>
<evidence type="ECO:0000259" key="5">
    <source>
        <dbReference type="SMART" id="SM00849"/>
    </source>
</evidence>
<dbReference type="InterPro" id="IPR001279">
    <property type="entry name" value="Metallo-B-lactamas"/>
</dbReference>
<evidence type="ECO:0000256" key="3">
    <source>
        <dbReference type="ARBA" id="ARBA00022801"/>
    </source>
</evidence>
<dbReference type="PANTHER" id="PTHR42978:SF3">
    <property type="entry name" value="BLR3078 PROTEIN"/>
    <property type="match status" value="1"/>
</dbReference>
<organism evidence="6 7">
    <name type="scientific">Amycolatopsis acidicola</name>
    <dbReference type="NCBI Taxonomy" id="2596893"/>
    <lineage>
        <taxon>Bacteria</taxon>
        <taxon>Bacillati</taxon>
        <taxon>Actinomycetota</taxon>
        <taxon>Actinomycetes</taxon>
        <taxon>Pseudonocardiales</taxon>
        <taxon>Pseudonocardiaceae</taxon>
        <taxon>Amycolatopsis</taxon>
    </lineage>
</organism>
<sequence>MRVHHFNAGTMRPFGGKLVDGRPGYLRGSELVCHCLLVEAGDELVLIETGVGTQAAARPGEWLGARFRLLTNVRPTFEESALAQVKRLGFAPEDVRHIVLTHLDLDHAGGLADFPHATVHVYAEELRSLEAQQTAAERWRYRKIQFAHGPQWSSYPDTGEPWFGFDAVRELKGLPPEILLVPLAGHTRGHAGVAVETPDGWLLNAGDSYFFHDELDPVHPRIPPGLAFFERVVQTVSEDRLRNQQRLRELVRDNEVSVFCAHDPVELRRFTG</sequence>
<evidence type="ECO:0000313" key="7">
    <source>
        <dbReference type="Proteomes" id="UP000319769"/>
    </source>
</evidence>
<dbReference type="PANTHER" id="PTHR42978">
    <property type="entry name" value="QUORUM-QUENCHING LACTONASE YTNP-RELATED-RELATED"/>
    <property type="match status" value="1"/>
</dbReference>
<evidence type="ECO:0000256" key="1">
    <source>
        <dbReference type="ARBA" id="ARBA00007749"/>
    </source>
</evidence>
<evidence type="ECO:0000256" key="4">
    <source>
        <dbReference type="ARBA" id="ARBA00022833"/>
    </source>
</evidence>
<dbReference type="InterPro" id="IPR051013">
    <property type="entry name" value="MBL_superfamily_lactonases"/>
</dbReference>
<dbReference type="OrthoDB" id="3196337at2"/>
<keyword evidence="4" id="KW-0862">Zinc</keyword>
<evidence type="ECO:0000313" key="6">
    <source>
        <dbReference type="EMBL" id="KAA9148801.1"/>
    </source>
</evidence>
<dbReference type="Proteomes" id="UP000319769">
    <property type="component" value="Unassembled WGS sequence"/>
</dbReference>
<keyword evidence="3" id="KW-0378">Hydrolase</keyword>
<protein>
    <submittedName>
        <fullName evidence="6">MBL fold metallo-hydrolase</fullName>
    </submittedName>
</protein>
<comment type="caution">
    <text evidence="6">The sequence shown here is derived from an EMBL/GenBank/DDBJ whole genome shotgun (WGS) entry which is preliminary data.</text>
</comment>
<evidence type="ECO:0000256" key="2">
    <source>
        <dbReference type="ARBA" id="ARBA00022723"/>
    </source>
</evidence>
<keyword evidence="2" id="KW-0479">Metal-binding</keyword>
<dbReference type="SMART" id="SM00849">
    <property type="entry name" value="Lactamase_B"/>
    <property type="match status" value="1"/>
</dbReference>
<reference evidence="6" key="1">
    <citation type="submission" date="2019-09" db="EMBL/GenBank/DDBJ databases">
        <authorList>
            <person name="Teo W.F.A."/>
            <person name="Duangmal K."/>
        </authorList>
    </citation>
    <scope>NUCLEOTIDE SEQUENCE [LARGE SCALE GENOMIC DNA]</scope>
    <source>
        <strain evidence="6">K81G1</strain>
    </source>
</reference>
<dbReference type="Pfam" id="PF00753">
    <property type="entry name" value="Lactamase_B"/>
    <property type="match status" value="1"/>
</dbReference>
<dbReference type="AlphaFoldDB" id="A0A5N0UKT7"/>
<gene>
    <name evidence="6" type="ORF">FPZ12_044455</name>
</gene>
<comment type="similarity">
    <text evidence="1">Belongs to the metallo-beta-lactamase superfamily.</text>
</comment>
<dbReference type="GO" id="GO:0016787">
    <property type="term" value="F:hydrolase activity"/>
    <property type="evidence" value="ECO:0007669"/>
    <property type="project" value="UniProtKB-KW"/>
</dbReference>
<dbReference type="EMBL" id="VMNW02000161">
    <property type="protein sequence ID" value="KAA9148801.1"/>
    <property type="molecule type" value="Genomic_DNA"/>
</dbReference>
<dbReference type="Gene3D" id="3.60.15.10">
    <property type="entry name" value="Ribonuclease Z/Hydroxyacylglutathione hydrolase-like"/>
    <property type="match status" value="1"/>
</dbReference>
<proteinExistence type="inferred from homology"/>
<dbReference type="GO" id="GO:0046872">
    <property type="term" value="F:metal ion binding"/>
    <property type="evidence" value="ECO:0007669"/>
    <property type="project" value="UniProtKB-KW"/>
</dbReference>
<dbReference type="CDD" id="cd07742">
    <property type="entry name" value="metallo-hydrolase-like_MBL-fold"/>
    <property type="match status" value="1"/>
</dbReference>
<feature type="domain" description="Metallo-beta-lactamase" evidence="5">
    <location>
        <begin position="32"/>
        <end position="262"/>
    </location>
</feature>
<dbReference type="InterPro" id="IPR036866">
    <property type="entry name" value="RibonucZ/Hydroxyglut_hydro"/>
</dbReference>
<keyword evidence="7" id="KW-1185">Reference proteome</keyword>
<dbReference type="SUPFAM" id="SSF56281">
    <property type="entry name" value="Metallo-hydrolase/oxidoreductase"/>
    <property type="match status" value="1"/>
</dbReference>
<dbReference type="RefSeq" id="WP_144761288.1">
    <property type="nucleotide sequence ID" value="NZ_VMNW02000161.1"/>
</dbReference>